<comment type="caution">
    <text evidence="1">The sequence shown here is derived from an EMBL/GenBank/DDBJ whole genome shotgun (WGS) entry which is preliminary data.</text>
</comment>
<dbReference type="Proteomes" id="UP001165121">
    <property type="component" value="Unassembled WGS sequence"/>
</dbReference>
<evidence type="ECO:0000313" key="2">
    <source>
        <dbReference type="Proteomes" id="UP001165121"/>
    </source>
</evidence>
<dbReference type="AlphaFoldDB" id="A0A9W6YN82"/>
<keyword evidence="2" id="KW-1185">Reference proteome</keyword>
<dbReference type="EMBL" id="BSXT01018885">
    <property type="protein sequence ID" value="GMG15499.1"/>
    <property type="molecule type" value="Genomic_DNA"/>
</dbReference>
<protein>
    <submittedName>
        <fullName evidence="1">Unnamed protein product</fullName>
    </submittedName>
</protein>
<proteinExistence type="predicted"/>
<evidence type="ECO:0000313" key="1">
    <source>
        <dbReference type="EMBL" id="GMG15499.1"/>
    </source>
</evidence>
<organism evidence="1 2">
    <name type="scientific">Phytophthora fragariaefolia</name>
    <dbReference type="NCBI Taxonomy" id="1490495"/>
    <lineage>
        <taxon>Eukaryota</taxon>
        <taxon>Sar</taxon>
        <taxon>Stramenopiles</taxon>
        <taxon>Oomycota</taxon>
        <taxon>Peronosporomycetes</taxon>
        <taxon>Peronosporales</taxon>
        <taxon>Peronosporaceae</taxon>
        <taxon>Phytophthora</taxon>
    </lineage>
</organism>
<reference evidence="1" key="1">
    <citation type="submission" date="2023-04" db="EMBL/GenBank/DDBJ databases">
        <title>Phytophthora fragariaefolia NBRC 109709.</title>
        <authorList>
            <person name="Ichikawa N."/>
            <person name="Sato H."/>
            <person name="Tonouchi N."/>
        </authorList>
    </citation>
    <scope>NUCLEOTIDE SEQUENCE</scope>
    <source>
        <strain evidence="1">NBRC 109709</strain>
    </source>
</reference>
<accession>A0A9W6YN82</accession>
<sequence length="86" mass="9006">MSGKSNEMPGAIVADGDIVVGFFGKHFAAEVAELQEIATTMVAISSCLVETCADRSDNIVEKEAMVPLTADSAVGSRTACCTYNRC</sequence>
<name>A0A9W6YN82_9STRA</name>
<gene>
    <name evidence="1" type="ORF">Pfra01_002946900</name>
</gene>